<evidence type="ECO:0000313" key="4">
    <source>
        <dbReference type="Proteomes" id="UP000284379"/>
    </source>
</evidence>
<dbReference type="AlphaFoldDB" id="A0A413VPB8"/>
<organism evidence="3 4">
    <name type="scientific">Bacteroides nordii</name>
    <dbReference type="NCBI Taxonomy" id="291645"/>
    <lineage>
        <taxon>Bacteria</taxon>
        <taxon>Pseudomonadati</taxon>
        <taxon>Bacteroidota</taxon>
        <taxon>Bacteroidia</taxon>
        <taxon>Bacteroidales</taxon>
        <taxon>Bacteroidaceae</taxon>
        <taxon>Bacteroides</taxon>
    </lineage>
</organism>
<gene>
    <name evidence="3" type="ORF">DW888_09665</name>
</gene>
<evidence type="ECO:0000259" key="2">
    <source>
        <dbReference type="Pfam" id="PF07940"/>
    </source>
</evidence>
<reference evidence="3 4" key="1">
    <citation type="submission" date="2018-08" db="EMBL/GenBank/DDBJ databases">
        <title>A genome reference for cultivated species of the human gut microbiota.</title>
        <authorList>
            <person name="Zou Y."/>
            <person name="Xue W."/>
            <person name="Luo G."/>
        </authorList>
    </citation>
    <scope>NUCLEOTIDE SEQUENCE [LARGE SCALE GENOMIC DNA]</scope>
    <source>
        <strain evidence="3 4">AM40-30BH</strain>
    </source>
</reference>
<name>A0A413VPB8_9BACE</name>
<evidence type="ECO:0000313" key="3">
    <source>
        <dbReference type="EMBL" id="RHB35383.1"/>
    </source>
</evidence>
<comment type="subcellular location">
    <subcellularLocation>
        <location evidence="1">Cell envelope</location>
    </subcellularLocation>
</comment>
<accession>A0A413VPB8</accession>
<evidence type="ECO:0000256" key="1">
    <source>
        <dbReference type="ARBA" id="ARBA00004196"/>
    </source>
</evidence>
<feature type="domain" description="Heparinase II/III-like C-terminal" evidence="2">
    <location>
        <begin position="380"/>
        <end position="544"/>
    </location>
</feature>
<proteinExistence type="predicted"/>
<dbReference type="InterPro" id="IPR012480">
    <property type="entry name" value="Hepar_II_III_C"/>
</dbReference>
<dbReference type="Pfam" id="PF07940">
    <property type="entry name" value="Hepar_II_III_C"/>
    <property type="match status" value="1"/>
</dbReference>
<comment type="caution">
    <text evidence="3">The sequence shown here is derived from an EMBL/GenBank/DDBJ whole genome shotgun (WGS) entry which is preliminary data.</text>
</comment>
<dbReference type="Gene3D" id="2.70.98.70">
    <property type="match status" value="1"/>
</dbReference>
<protein>
    <submittedName>
        <fullName evidence="3">Heparinase</fullName>
    </submittedName>
</protein>
<dbReference type="InterPro" id="IPR008929">
    <property type="entry name" value="Chondroitin_lyas"/>
</dbReference>
<dbReference type="Proteomes" id="UP000284379">
    <property type="component" value="Unassembled WGS sequence"/>
</dbReference>
<dbReference type="GO" id="GO:0030313">
    <property type="term" value="C:cell envelope"/>
    <property type="evidence" value="ECO:0007669"/>
    <property type="project" value="UniProtKB-SubCell"/>
</dbReference>
<dbReference type="PANTHER" id="PTHR38045:SF1">
    <property type="entry name" value="HEPARINASE II_III-LIKE PROTEIN"/>
    <property type="match status" value="1"/>
</dbReference>
<sequence length="605" mass="69405">MRTIFLLIFFLLFQGELNMYAQVLPSHPRILMSGGEEIEIKEALSMDTLWTGLHRNFLKECNNLLNRPLLERKKVGMRLLATSREALRRILFLSYAYRITGDEIYFQRAEEELLTVCRFSDWNPSHFLDVAEMVLGVAIGFDWLYTKLSADSRRIISEAIMTKGLLPAQDERYNWYLKANHNWNQVCNAGIAIAALAVYEQNPEMCRSLIRQAVESVKLPMAEYAPDGAYPEGYSYWRYGTTFNVLLLGTLEKVGDWDLLPALSSGFMNTPYYYEQMVGPTGYSFNYADCGDEHGLAPVMFWFAKKTGDLSLLWTEKSFMQKDKCSGYLANRLFPLIFLWGRNIEIDKIVPPEKMMWIGGGITPVALMRTSWTDKNALYVGIKGGTSSSNHSHMDAGSFVMDAMGIRWAMDLGMQNYESLESKKMQIWSNDQHSERWKVFRYNNYAHNTLTINNKLHDVKGYACWKSFIDSESLKSATIDLTTIFKDELLFCQREIAMVNGTYVVVRDSVKTDATKQALLRWTMLTRTQVREIQKDGFILEQDGKRMNVKIKSRNQVQIKRWSAQSGNSYDAPNPNVVLIGFEAIIPAGEEAVFETVLCPEQLVY</sequence>
<dbReference type="SUPFAM" id="SSF48230">
    <property type="entry name" value="Chondroitin AC/alginate lyase"/>
    <property type="match status" value="1"/>
</dbReference>
<dbReference type="RefSeq" id="WP_122201406.1">
    <property type="nucleotide sequence ID" value="NZ_CABJFV010000006.1"/>
</dbReference>
<dbReference type="EMBL" id="QSGO01000006">
    <property type="protein sequence ID" value="RHB35383.1"/>
    <property type="molecule type" value="Genomic_DNA"/>
</dbReference>
<dbReference type="PANTHER" id="PTHR38045">
    <property type="entry name" value="CHROMOSOME 1, WHOLE GENOME SHOTGUN SEQUENCE"/>
    <property type="match status" value="1"/>
</dbReference>
<dbReference type="GO" id="GO:0016829">
    <property type="term" value="F:lyase activity"/>
    <property type="evidence" value="ECO:0007669"/>
    <property type="project" value="InterPro"/>
</dbReference>
<dbReference type="Gene3D" id="1.50.10.100">
    <property type="entry name" value="Chondroitin AC/alginate lyase"/>
    <property type="match status" value="1"/>
</dbReference>